<feature type="signal peptide" evidence="2">
    <location>
        <begin position="1"/>
        <end position="24"/>
    </location>
</feature>
<evidence type="ECO:0000256" key="1">
    <source>
        <dbReference type="SAM" id="MobiDB-lite"/>
    </source>
</evidence>
<dbReference type="GeneID" id="80919832"/>
<evidence type="ECO:0008006" key="5">
    <source>
        <dbReference type="Google" id="ProtNLM"/>
    </source>
</evidence>
<keyword evidence="4" id="KW-1185">Reference proteome</keyword>
<evidence type="ECO:0000313" key="4">
    <source>
        <dbReference type="Proteomes" id="UP001161438"/>
    </source>
</evidence>
<keyword evidence="2" id="KW-0732">Signal</keyword>
<dbReference type="AlphaFoldDB" id="A0AA35NEC3"/>
<feature type="compositionally biased region" description="Low complexity" evidence="1">
    <location>
        <begin position="130"/>
        <end position="139"/>
    </location>
</feature>
<sequence>MKIGQFSTLAFIPIALLHLLIVQAQLLTDPNAQNLNTALGQKVQYTFLDAGSSNDQVLHLPSTTSSSIITNSFAAAANLTGFSSSSSLPKVTSTVTSSSIDYQSLNSTVVTQFTSLPSSAANQTTSSHKTNTIGSSTSTGGAGSIKPCFYFVLMLETITYLIA</sequence>
<dbReference type="Proteomes" id="UP001161438">
    <property type="component" value="Chromosome 12"/>
</dbReference>
<dbReference type="RefSeq" id="XP_056078098.1">
    <property type="nucleotide sequence ID" value="XM_056224151.1"/>
</dbReference>
<feature type="region of interest" description="Disordered" evidence="1">
    <location>
        <begin position="120"/>
        <end position="140"/>
    </location>
</feature>
<accession>A0AA35NEC3</accession>
<feature type="chain" id="PRO_5041233559" description="YLR042C-like protein" evidence="2">
    <location>
        <begin position="25"/>
        <end position="163"/>
    </location>
</feature>
<proteinExistence type="predicted"/>
<gene>
    <name evidence="3" type="primary">SMKI12G1150</name>
    <name evidence="3" type="ORF">SMKI_12G1150</name>
</gene>
<reference evidence="3" key="1">
    <citation type="submission" date="2022-10" db="EMBL/GenBank/DDBJ databases">
        <authorList>
            <person name="Byrne P K."/>
        </authorList>
    </citation>
    <scope>NUCLEOTIDE SEQUENCE</scope>
    <source>
        <strain evidence="3">IFO1815</strain>
    </source>
</reference>
<dbReference type="EMBL" id="OX365768">
    <property type="protein sequence ID" value="CAI4034978.1"/>
    <property type="molecule type" value="Genomic_DNA"/>
</dbReference>
<evidence type="ECO:0000313" key="3">
    <source>
        <dbReference type="EMBL" id="CAI4034978.1"/>
    </source>
</evidence>
<feature type="compositionally biased region" description="Polar residues" evidence="1">
    <location>
        <begin position="120"/>
        <end position="129"/>
    </location>
</feature>
<organism evidence="3 4">
    <name type="scientific">Saccharomyces mikatae IFO 1815</name>
    <dbReference type="NCBI Taxonomy" id="226126"/>
    <lineage>
        <taxon>Eukaryota</taxon>
        <taxon>Fungi</taxon>
        <taxon>Dikarya</taxon>
        <taxon>Ascomycota</taxon>
        <taxon>Saccharomycotina</taxon>
        <taxon>Saccharomycetes</taxon>
        <taxon>Saccharomycetales</taxon>
        <taxon>Saccharomycetaceae</taxon>
        <taxon>Saccharomyces</taxon>
    </lineage>
</organism>
<evidence type="ECO:0000256" key="2">
    <source>
        <dbReference type="SAM" id="SignalP"/>
    </source>
</evidence>
<name>A0AA35NEC3_SACMI</name>
<protein>
    <recommendedName>
        <fullName evidence="5">YLR042C-like protein</fullName>
    </recommendedName>
</protein>